<dbReference type="PANTHER" id="PTHR31006">
    <property type="entry name" value="F-BOX DOMAIN-CONTAINING PROTEIN-RELATED-RELATED"/>
    <property type="match status" value="1"/>
</dbReference>
<dbReference type="GeneID" id="78773795"/>
<evidence type="ECO:0000313" key="2">
    <source>
        <dbReference type="Proteomes" id="UP000483820"/>
    </source>
</evidence>
<dbReference type="RefSeq" id="XP_053588642.1">
    <property type="nucleotide sequence ID" value="XM_053724448.1"/>
</dbReference>
<reference evidence="1 2" key="1">
    <citation type="submission" date="2019-12" db="EMBL/GenBank/DDBJ databases">
        <title>Chromosome-level assembly of the Caenorhabditis remanei genome.</title>
        <authorList>
            <person name="Teterina A.A."/>
            <person name="Willis J.H."/>
            <person name="Phillips P.C."/>
        </authorList>
    </citation>
    <scope>NUCLEOTIDE SEQUENCE [LARGE SCALE GENOMIC DNA]</scope>
    <source>
        <strain evidence="1 2">PX506</strain>
        <tissue evidence="1">Whole organism</tissue>
    </source>
</reference>
<gene>
    <name evidence="1" type="ORF">GCK72_004075</name>
</gene>
<proteinExistence type="predicted"/>
<dbReference type="AlphaFoldDB" id="A0A6A5H8S0"/>
<dbReference type="KEGG" id="crq:GCK72_004075"/>
<dbReference type="Proteomes" id="UP000483820">
    <property type="component" value="Chromosome II"/>
</dbReference>
<comment type="caution">
    <text evidence="1">The sequence shown here is derived from an EMBL/GenBank/DDBJ whole genome shotgun (WGS) entry which is preliminary data.</text>
</comment>
<name>A0A6A5H8S0_CAERE</name>
<evidence type="ECO:0000313" key="1">
    <source>
        <dbReference type="EMBL" id="KAF1764128.1"/>
    </source>
</evidence>
<organism evidence="1 2">
    <name type="scientific">Caenorhabditis remanei</name>
    <name type="common">Caenorhabditis vulgaris</name>
    <dbReference type="NCBI Taxonomy" id="31234"/>
    <lineage>
        <taxon>Eukaryota</taxon>
        <taxon>Metazoa</taxon>
        <taxon>Ecdysozoa</taxon>
        <taxon>Nematoda</taxon>
        <taxon>Chromadorea</taxon>
        <taxon>Rhabditida</taxon>
        <taxon>Rhabditina</taxon>
        <taxon>Rhabditomorpha</taxon>
        <taxon>Rhabditoidea</taxon>
        <taxon>Rhabditidae</taxon>
        <taxon>Peloderinae</taxon>
        <taxon>Caenorhabditis</taxon>
    </lineage>
</organism>
<dbReference type="CTD" id="78773795"/>
<dbReference type="PANTHER" id="PTHR31006:SF3">
    <property type="entry name" value="F-BOX DOMAIN-CONTAINING PROTEIN-RELATED"/>
    <property type="match status" value="1"/>
</dbReference>
<evidence type="ECO:0008006" key="3">
    <source>
        <dbReference type="Google" id="ProtNLM"/>
    </source>
</evidence>
<sequence>MFDENWCHLPPKIKLEVIKVLDFPARLKLRMTARNERDLVDSLGINFKSVTLIDDGSQKWGEIAVEYPTHPDGTDEEILSPGGILIKRFVYGVTPLPLPRFLEKTLRISNKELYASAVHFLAYALKIGKIDSLIILEGYSPKRFNQFLKILEQSAPFNVKNLMIKKLKKDAVMFFMKNLAPGLESIFLNGEGCKSFPLDEFLTFPVFYNCKTIRFDSLASDDAASKLAKKWIENDAEIGSKLQCHVINSSDDFLWNFVEKFYDRIVYENEDEARIRTNNESKHILLRIFTVESLYSLDEYVTCSIIPSNLEKSEYGLNMNWTVGMEAYDPFSMCGSLWSEPEPDTVELFPVSEDTLDEIEERFRDMGLSSGKDTSGDKDND</sequence>
<accession>A0A6A5H8S0</accession>
<dbReference type="InterPro" id="IPR042317">
    <property type="entry name" value="She-1-like"/>
</dbReference>
<protein>
    <recommendedName>
        <fullName evidence="3">F-box domain-containing protein</fullName>
    </recommendedName>
</protein>
<dbReference type="EMBL" id="WUAV01000002">
    <property type="protein sequence ID" value="KAF1764128.1"/>
    <property type="molecule type" value="Genomic_DNA"/>
</dbReference>